<dbReference type="Gene3D" id="1.10.287.110">
    <property type="entry name" value="DnaJ domain"/>
    <property type="match status" value="1"/>
</dbReference>
<accession>A0A976MAB6</accession>
<evidence type="ECO:0000313" key="3">
    <source>
        <dbReference type="EMBL" id="UKK00803.2"/>
    </source>
</evidence>
<evidence type="ECO:0000313" key="4">
    <source>
        <dbReference type="Proteomes" id="UP000244811"/>
    </source>
</evidence>
<keyword evidence="1" id="KW-0472">Membrane</keyword>
<dbReference type="EMBL" id="CP056069">
    <property type="protein sequence ID" value="UKK00803.2"/>
    <property type="molecule type" value="Genomic_DNA"/>
</dbReference>
<dbReference type="SUPFAM" id="SSF46565">
    <property type="entry name" value="Chaperone J-domain"/>
    <property type="match status" value="1"/>
</dbReference>
<protein>
    <submittedName>
        <fullName evidence="3">DnaJ-like molecular chaperone</fullName>
    </submittedName>
</protein>
<name>A0A976MAB6_THEOR</name>
<dbReference type="PROSITE" id="PS50076">
    <property type="entry name" value="DNAJ_2"/>
    <property type="match status" value="1"/>
</dbReference>
<keyword evidence="1" id="KW-1133">Transmembrane helix</keyword>
<keyword evidence="1" id="KW-0812">Transmembrane</keyword>
<feature type="transmembrane region" description="Helical" evidence="1">
    <location>
        <begin position="158"/>
        <end position="181"/>
    </location>
</feature>
<feature type="transmembrane region" description="Helical" evidence="1">
    <location>
        <begin position="33"/>
        <end position="50"/>
    </location>
</feature>
<evidence type="ECO:0000256" key="1">
    <source>
        <dbReference type="SAM" id="Phobius"/>
    </source>
</evidence>
<sequence length="333" mass="37992">MGLNGLLCHSVVVAVANYVLLVGENFVTKNVNSLFRCSLHVLIASILFFCELPKFKDTYFAYLGLPMTATHSEVLKSYDTLQEQLKTMAPNVVAMIKRAYEVLSNQETRILYSLYGDIAIAAKTPQDFTIILVTVSFSYYALATIVCCVFNRSNRLRFARYVCVLYNAIAFFLEVELRFFYSTFMTRLFYLKTLLPYQHIEFLRAIPPFVMMAAALVTHFFTVDYDKLNLFLWQSTVATNTAIIEKMGKVVNATEYLKNVGTDEGNFSKDLSGSTEKDGSLADMLNSLDEDKKKRLMDLLNSEGGKKRNRVLDMLKVGVIYFVMFISMKIFFK</sequence>
<feature type="domain" description="J" evidence="2">
    <location>
        <begin position="58"/>
        <end position="116"/>
    </location>
</feature>
<dbReference type="Proteomes" id="UP000244811">
    <property type="component" value="Chromosome 1"/>
</dbReference>
<dbReference type="InterPro" id="IPR036869">
    <property type="entry name" value="J_dom_sf"/>
</dbReference>
<reference evidence="3" key="1">
    <citation type="submission" date="2022-07" db="EMBL/GenBank/DDBJ databases">
        <title>Evaluation of T. orientalis genome assembly methods using nanopore sequencing and analysis of variation between genomes.</title>
        <authorList>
            <person name="Yam J."/>
            <person name="Micallef M.L."/>
            <person name="Liu M."/>
            <person name="Djordjevic S.P."/>
            <person name="Bogema D.R."/>
            <person name="Jenkins C."/>
        </authorList>
    </citation>
    <scope>NUCLEOTIDE SEQUENCE</scope>
    <source>
        <strain evidence="3">Goon Nure</strain>
    </source>
</reference>
<feature type="transmembrane region" description="Helical" evidence="1">
    <location>
        <begin position="314"/>
        <end position="332"/>
    </location>
</feature>
<dbReference type="AlphaFoldDB" id="A0A976MAB6"/>
<dbReference type="InterPro" id="IPR001623">
    <property type="entry name" value="DnaJ_domain"/>
</dbReference>
<feature type="transmembrane region" description="Helical" evidence="1">
    <location>
        <begin position="128"/>
        <end position="152"/>
    </location>
</feature>
<feature type="transmembrane region" description="Helical" evidence="1">
    <location>
        <begin position="7"/>
        <end position="27"/>
    </location>
</feature>
<evidence type="ECO:0000259" key="2">
    <source>
        <dbReference type="PROSITE" id="PS50076"/>
    </source>
</evidence>
<organism evidence="3 4">
    <name type="scientific">Theileria orientalis</name>
    <dbReference type="NCBI Taxonomy" id="68886"/>
    <lineage>
        <taxon>Eukaryota</taxon>
        <taxon>Sar</taxon>
        <taxon>Alveolata</taxon>
        <taxon>Apicomplexa</taxon>
        <taxon>Aconoidasida</taxon>
        <taxon>Piroplasmida</taxon>
        <taxon>Theileriidae</taxon>
        <taxon>Theileria</taxon>
    </lineage>
</organism>
<proteinExistence type="predicted"/>
<gene>
    <name evidence="3" type="ORF">MACK_000877</name>
</gene>
<feature type="transmembrane region" description="Helical" evidence="1">
    <location>
        <begin position="202"/>
        <end position="222"/>
    </location>
</feature>